<evidence type="ECO:0008006" key="4">
    <source>
        <dbReference type="Google" id="ProtNLM"/>
    </source>
</evidence>
<dbReference type="Proteomes" id="UP001156666">
    <property type="component" value="Unassembled WGS sequence"/>
</dbReference>
<feature type="coiled-coil region" evidence="1">
    <location>
        <begin position="143"/>
        <end position="170"/>
    </location>
</feature>
<name>A0AA37SQH2_9BACT</name>
<protein>
    <recommendedName>
        <fullName evidence="4">DUF177 domain-containing protein</fullName>
    </recommendedName>
</protein>
<dbReference type="Pfam" id="PF02620">
    <property type="entry name" value="YceD"/>
    <property type="match status" value="1"/>
</dbReference>
<reference evidence="2" key="2">
    <citation type="submission" date="2023-01" db="EMBL/GenBank/DDBJ databases">
        <title>Draft genome sequence of Portibacter lacus strain NBRC 108769.</title>
        <authorList>
            <person name="Sun Q."/>
            <person name="Mori K."/>
        </authorList>
    </citation>
    <scope>NUCLEOTIDE SEQUENCE</scope>
    <source>
        <strain evidence="2">NBRC 108769</strain>
    </source>
</reference>
<dbReference type="InterPro" id="IPR003772">
    <property type="entry name" value="YceD"/>
</dbReference>
<proteinExistence type="predicted"/>
<dbReference type="EMBL" id="BSOH01000007">
    <property type="protein sequence ID" value="GLR16743.1"/>
    <property type="molecule type" value="Genomic_DNA"/>
</dbReference>
<keyword evidence="3" id="KW-1185">Reference proteome</keyword>
<evidence type="ECO:0000256" key="1">
    <source>
        <dbReference type="SAM" id="Coils"/>
    </source>
</evidence>
<sequence length="181" mass="21135">MKSHNIFNIPFKTAKLGLHEYHFQVDDNFFANFEDSVVEKGKFDIKVNMDKKETMLDLEFEIKGSINNPCDRCLASIDVPVEAMERIVVKFDDFGKEDTDEVIYISTEETNLNVANLIYEFVSLSLPISNTIDCEANDYEFCDQKVLDYYDELEEQSEKLEEEEIEEQSKIWDALKDIKLN</sequence>
<evidence type="ECO:0000313" key="2">
    <source>
        <dbReference type="EMBL" id="GLR16743.1"/>
    </source>
</evidence>
<dbReference type="AlphaFoldDB" id="A0AA37SQH2"/>
<organism evidence="2 3">
    <name type="scientific">Portibacter lacus</name>
    <dbReference type="NCBI Taxonomy" id="1099794"/>
    <lineage>
        <taxon>Bacteria</taxon>
        <taxon>Pseudomonadati</taxon>
        <taxon>Bacteroidota</taxon>
        <taxon>Saprospiria</taxon>
        <taxon>Saprospirales</taxon>
        <taxon>Haliscomenobacteraceae</taxon>
        <taxon>Portibacter</taxon>
    </lineage>
</organism>
<evidence type="ECO:0000313" key="3">
    <source>
        <dbReference type="Proteomes" id="UP001156666"/>
    </source>
</evidence>
<accession>A0AA37SQH2</accession>
<reference evidence="2" key="1">
    <citation type="journal article" date="2014" name="Int. J. Syst. Evol. Microbiol.">
        <title>Complete genome sequence of Corynebacterium casei LMG S-19264T (=DSM 44701T), isolated from a smear-ripened cheese.</title>
        <authorList>
            <consortium name="US DOE Joint Genome Institute (JGI-PGF)"/>
            <person name="Walter F."/>
            <person name="Albersmeier A."/>
            <person name="Kalinowski J."/>
            <person name="Ruckert C."/>
        </authorList>
    </citation>
    <scope>NUCLEOTIDE SEQUENCE</scope>
    <source>
        <strain evidence="2">NBRC 108769</strain>
    </source>
</reference>
<comment type="caution">
    <text evidence="2">The sequence shown here is derived from an EMBL/GenBank/DDBJ whole genome shotgun (WGS) entry which is preliminary data.</text>
</comment>
<gene>
    <name evidence="2" type="ORF">GCM10007940_13580</name>
</gene>
<dbReference type="RefSeq" id="WP_235291068.1">
    <property type="nucleotide sequence ID" value="NZ_BSOH01000007.1"/>
</dbReference>
<keyword evidence="1" id="KW-0175">Coiled coil</keyword>